<dbReference type="AlphaFoldDB" id="S3L1A9"/>
<accession>S3L1A9</accession>
<keyword evidence="4" id="KW-1185">Reference proteome</keyword>
<keyword evidence="2" id="KW-0812">Transmembrane</keyword>
<dbReference type="SUPFAM" id="SSF69318">
    <property type="entry name" value="Integrin alpha N-terminal domain"/>
    <property type="match status" value="1"/>
</dbReference>
<gene>
    <name evidence="3" type="ORF">HMPREF9194_00876</name>
</gene>
<reference evidence="3 4" key="1">
    <citation type="submission" date="2013-04" db="EMBL/GenBank/DDBJ databases">
        <title>The Genome Sequence of Treponema maltophilum ATCC 51939.</title>
        <authorList>
            <consortium name="The Broad Institute Genomics Platform"/>
            <person name="Earl A."/>
            <person name="Ward D."/>
            <person name="Feldgarden M."/>
            <person name="Gevers D."/>
            <person name="Leonetti C."/>
            <person name="Blanton J.M."/>
            <person name="Dewhirst F.E."/>
            <person name="Izard J."/>
            <person name="Walker B."/>
            <person name="Young S."/>
            <person name="Zeng Q."/>
            <person name="Gargeya S."/>
            <person name="Fitzgerald M."/>
            <person name="Haas B."/>
            <person name="Abouelleil A."/>
            <person name="Allen A.W."/>
            <person name="Alvarado L."/>
            <person name="Arachchi H.M."/>
            <person name="Berlin A.M."/>
            <person name="Chapman S.B."/>
            <person name="Gainer-Dewar J."/>
            <person name="Goldberg J."/>
            <person name="Griggs A."/>
            <person name="Gujja S."/>
            <person name="Hansen M."/>
            <person name="Howarth C."/>
            <person name="Imamovic A."/>
            <person name="Ireland A."/>
            <person name="Larimer J."/>
            <person name="McCowan C."/>
            <person name="Murphy C."/>
            <person name="Pearson M."/>
            <person name="Poon T.W."/>
            <person name="Priest M."/>
            <person name="Roberts A."/>
            <person name="Saif S."/>
            <person name="Shea T."/>
            <person name="Sisk P."/>
            <person name="Sykes S."/>
            <person name="Wortman J."/>
            <person name="Nusbaum C."/>
            <person name="Birren B."/>
        </authorList>
    </citation>
    <scope>NUCLEOTIDE SEQUENCE [LARGE SCALE GENOMIC DNA]</scope>
    <source>
        <strain evidence="3 4">ATCC 51939</strain>
    </source>
</reference>
<dbReference type="eggNOG" id="ENOG5030IF4">
    <property type="taxonomic scope" value="Bacteria"/>
</dbReference>
<comment type="caution">
    <text evidence="3">The sequence shown here is derived from an EMBL/GenBank/DDBJ whole genome shotgun (WGS) entry which is preliminary data.</text>
</comment>
<organism evidence="3 4">
    <name type="scientific">Treponema maltophilum ATCC 51939</name>
    <dbReference type="NCBI Taxonomy" id="1125699"/>
    <lineage>
        <taxon>Bacteria</taxon>
        <taxon>Pseudomonadati</taxon>
        <taxon>Spirochaetota</taxon>
        <taxon>Spirochaetia</taxon>
        <taxon>Spirochaetales</taxon>
        <taxon>Treponemataceae</taxon>
        <taxon>Treponema</taxon>
    </lineage>
</organism>
<dbReference type="RefSeq" id="WP_016525170.1">
    <property type="nucleotide sequence ID" value="NZ_KE332518.1"/>
</dbReference>
<dbReference type="EMBL" id="ATFF01000006">
    <property type="protein sequence ID" value="EPF30559.1"/>
    <property type="molecule type" value="Genomic_DNA"/>
</dbReference>
<evidence type="ECO:0000256" key="2">
    <source>
        <dbReference type="SAM" id="Phobius"/>
    </source>
</evidence>
<feature type="compositionally biased region" description="Basic and acidic residues" evidence="1">
    <location>
        <begin position="1"/>
        <end position="13"/>
    </location>
</feature>
<evidence type="ECO:0000313" key="4">
    <source>
        <dbReference type="Proteomes" id="UP000014541"/>
    </source>
</evidence>
<keyword evidence="2" id="KW-1133">Transmembrane helix</keyword>
<dbReference type="Proteomes" id="UP000014541">
    <property type="component" value="Unassembled WGS sequence"/>
</dbReference>
<dbReference type="HOGENOM" id="CLU_315440_0_0_12"/>
<keyword evidence="2" id="KW-0472">Membrane</keyword>
<proteinExistence type="predicted"/>
<feature type="region of interest" description="Disordered" evidence="1">
    <location>
        <begin position="1"/>
        <end position="43"/>
    </location>
</feature>
<dbReference type="PATRIC" id="fig|1125699.3.peg.893"/>
<evidence type="ECO:0000256" key="1">
    <source>
        <dbReference type="SAM" id="MobiDB-lite"/>
    </source>
</evidence>
<sequence>MNEISQNHDEKEPLNTQVQADEGQTGKDKENLEGARVPSKGKKPKKKRSFFLTLIAVLFGIILVFIGAIGLFAAYSALDGADPSEHIPEGYYAYINLPSASAFINQTLSTLTLDSVLAGAGMGDVQGLLRSFRASPIPANKWFKFAANVRIDAAAYSSGDYTVLIKLGFRSCVLRLLPAVLKIYPDLLNSVNGLKAESDDGIDYWVYTAKGSPSVFIGRCKDILICSTSPSLFFASMQKNRPENFKTIKKFIKNARSGSLSVLSDINHFKDGFADGSSVAANVARRINFPEYSAVNIALQYDDITVSGSGVWESSDEGLKTILTKRSFVPGILSRLPKSAGYITLINMGEPEFLLKNGSQLLTPAMLKAYKAAEDGSRFAFNKGLNELLFSWMGSEMGVFGTEQSASPVIFVSLKNEKKCKEVFQDIFASAFINQDVSAVVNGMRVPRIEFPSLLKSLLRSFDIELPTPFYIIKDGYLYLSQSAEVLAAAIQEASKGDLLVRTENWKTVMRSVSAESSLFVYYTFEQSIPSFLKSNAMLKAVLKDYGKGVFSIKLDSKQTLGFDLYLQKTKSHSLSELASFPYQSPVKVGQTVYAGKNASNVPFLYWASDSSVYAFNLADRSIQSLKLDDSAYVNVQTERGFVRAVWAVSARGSVYKTDYALNAASGFPVLTGEKCAAEPQFLKDGIVVPSANKEVLLFVSGDGTVSYSDEMNAKLKNPPAVYRNVIAAVPRSFDSSIYLFTPEGKTAPAYPAELDSICAVRPVLYENDKKELWYAVATEDGIFSLKPCFASESSGAEGFSVNLYASCKVQPVYSPALKTFFVISDRSYLYKIDTQAQIVGQVALKQKDADDYVLTLIDADGNGRDDVLVSGGGNALYAYTDDLQALDGFPVAGTGTPRLIDVDGDGFAELISCGIDNKIHAYDRGSK</sequence>
<dbReference type="InterPro" id="IPR028994">
    <property type="entry name" value="Integrin_alpha_N"/>
</dbReference>
<name>S3L1A9_TREMA</name>
<feature type="compositionally biased region" description="Basic and acidic residues" evidence="1">
    <location>
        <begin position="24"/>
        <end position="33"/>
    </location>
</feature>
<dbReference type="STRING" id="1125699.HMPREF9194_00876"/>
<feature type="transmembrane region" description="Helical" evidence="2">
    <location>
        <begin position="50"/>
        <end position="75"/>
    </location>
</feature>
<protein>
    <submittedName>
        <fullName evidence="3">Uncharacterized protein</fullName>
    </submittedName>
</protein>
<evidence type="ECO:0000313" key="3">
    <source>
        <dbReference type="EMBL" id="EPF30559.1"/>
    </source>
</evidence>